<accession>J3LRR1</accession>
<evidence type="ECO:0000256" key="1">
    <source>
        <dbReference type="SAM" id="MobiDB-lite"/>
    </source>
</evidence>
<evidence type="ECO:0000313" key="3">
    <source>
        <dbReference type="Proteomes" id="UP000006038"/>
    </source>
</evidence>
<name>J3LRR1_ORYBR</name>
<dbReference type="HOGENOM" id="CLU_2188008_0_0_1"/>
<feature type="region of interest" description="Disordered" evidence="1">
    <location>
        <begin position="40"/>
        <end position="68"/>
    </location>
</feature>
<evidence type="ECO:0000313" key="2">
    <source>
        <dbReference type="EnsemblPlants" id="OB03G37370.1"/>
    </source>
</evidence>
<dbReference type="Gramene" id="OB03G37370.1">
    <property type="protein sequence ID" value="OB03G37370.1"/>
    <property type="gene ID" value="OB03G37370"/>
</dbReference>
<feature type="compositionally biased region" description="Pro residues" evidence="1">
    <location>
        <begin position="41"/>
        <end position="51"/>
    </location>
</feature>
<organism evidence="2">
    <name type="scientific">Oryza brachyantha</name>
    <name type="common">malo sina</name>
    <dbReference type="NCBI Taxonomy" id="4533"/>
    <lineage>
        <taxon>Eukaryota</taxon>
        <taxon>Viridiplantae</taxon>
        <taxon>Streptophyta</taxon>
        <taxon>Embryophyta</taxon>
        <taxon>Tracheophyta</taxon>
        <taxon>Spermatophyta</taxon>
        <taxon>Magnoliopsida</taxon>
        <taxon>Liliopsida</taxon>
        <taxon>Poales</taxon>
        <taxon>Poaceae</taxon>
        <taxon>BOP clade</taxon>
        <taxon>Oryzoideae</taxon>
        <taxon>Oryzeae</taxon>
        <taxon>Oryzinae</taxon>
        <taxon>Oryza</taxon>
    </lineage>
</organism>
<dbReference type="Proteomes" id="UP000006038">
    <property type="component" value="Chromosome 3"/>
</dbReference>
<reference evidence="2" key="1">
    <citation type="journal article" date="2013" name="Nat. Commun.">
        <title>Whole-genome sequencing of Oryza brachyantha reveals mechanisms underlying Oryza genome evolution.</title>
        <authorList>
            <person name="Chen J."/>
            <person name="Huang Q."/>
            <person name="Gao D."/>
            <person name="Wang J."/>
            <person name="Lang Y."/>
            <person name="Liu T."/>
            <person name="Li B."/>
            <person name="Bai Z."/>
            <person name="Luis Goicoechea J."/>
            <person name="Liang C."/>
            <person name="Chen C."/>
            <person name="Zhang W."/>
            <person name="Sun S."/>
            <person name="Liao Y."/>
            <person name="Zhang X."/>
            <person name="Yang L."/>
            <person name="Song C."/>
            <person name="Wang M."/>
            <person name="Shi J."/>
            <person name="Liu G."/>
            <person name="Liu J."/>
            <person name="Zhou H."/>
            <person name="Zhou W."/>
            <person name="Yu Q."/>
            <person name="An N."/>
            <person name="Chen Y."/>
            <person name="Cai Q."/>
            <person name="Wang B."/>
            <person name="Liu B."/>
            <person name="Min J."/>
            <person name="Huang Y."/>
            <person name="Wu H."/>
            <person name="Li Z."/>
            <person name="Zhang Y."/>
            <person name="Yin Y."/>
            <person name="Song W."/>
            <person name="Jiang J."/>
            <person name="Jackson S.A."/>
            <person name="Wing R.A."/>
            <person name="Wang J."/>
            <person name="Chen M."/>
        </authorList>
    </citation>
    <scope>NUCLEOTIDE SEQUENCE [LARGE SCALE GENOMIC DNA]</scope>
    <source>
        <strain evidence="2">cv. IRGC 101232</strain>
    </source>
</reference>
<dbReference type="EnsemblPlants" id="OB03G37370.1">
    <property type="protein sequence ID" value="OB03G37370.1"/>
    <property type="gene ID" value="OB03G37370"/>
</dbReference>
<keyword evidence="3" id="KW-1185">Reference proteome</keyword>
<reference evidence="2" key="2">
    <citation type="submission" date="2013-04" db="UniProtKB">
        <authorList>
            <consortium name="EnsemblPlants"/>
        </authorList>
    </citation>
    <scope>IDENTIFICATION</scope>
</reference>
<protein>
    <submittedName>
        <fullName evidence="2">Uncharacterized protein</fullName>
    </submittedName>
</protein>
<sequence>MRRVHSAQELAGGSHSHPCFYDRRRQSCCCCRRRRDDHCAPLPPPPPPMRPLPSMSKNLRPAGVQEADPAVSSAKAVFSDSEKAMEKDTSQDVMVAMELDNRRACWEFE</sequence>
<dbReference type="AlphaFoldDB" id="J3LRR1"/>
<proteinExistence type="predicted"/>